<evidence type="ECO:0000313" key="3">
    <source>
        <dbReference type="Proteomes" id="UP000237271"/>
    </source>
</evidence>
<proteinExistence type="predicted"/>
<comment type="caution">
    <text evidence="2">The sequence shown here is derived from an EMBL/GenBank/DDBJ whole genome shotgun (WGS) entry which is preliminary data.</text>
</comment>
<keyword evidence="3" id="KW-1185">Reference proteome</keyword>
<feature type="compositionally biased region" description="Basic residues" evidence="1">
    <location>
        <begin position="205"/>
        <end position="216"/>
    </location>
</feature>
<reference evidence="2 3" key="1">
    <citation type="journal article" date="2017" name="Genome Biol. Evol.">
        <title>Phytophthora megakarya and P. palmivora, closely related causal agents of cacao black pod rot, underwent increases in genome sizes and gene numbers by different mechanisms.</title>
        <authorList>
            <person name="Ali S.S."/>
            <person name="Shao J."/>
            <person name="Lary D.J."/>
            <person name="Kronmiller B."/>
            <person name="Shen D."/>
            <person name="Strem M.D."/>
            <person name="Amoako-Attah I."/>
            <person name="Akrofi A.Y."/>
            <person name="Begoude B.A."/>
            <person name="Ten Hoopen G.M."/>
            <person name="Coulibaly K."/>
            <person name="Kebe B.I."/>
            <person name="Melnick R.L."/>
            <person name="Guiltinan M.J."/>
            <person name="Tyler B.M."/>
            <person name="Meinhardt L.W."/>
            <person name="Bailey B.A."/>
        </authorList>
    </citation>
    <scope>NUCLEOTIDE SEQUENCE [LARGE SCALE GENOMIC DNA]</scope>
    <source>
        <strain evidence="3">sbr112.9</strain>
    </source>
</reference>
<sequence length="470" mass="51023">MRRGWVPDLLSALQVQINFSFASLTCIRTIAFHERFCGRYRATKVTSKMLYTVDFFTRPFDHFLSSENFSAFRQDRSVVNDDAQWGGPEPAPAFQIRRADQLHQVLYVIQDAATVWYPADVSAVFRAVHGDAVQNVPVSAPTTFANLFEDILHGVDLCDLSGRRYWTLHRDSPAYQQYVSRVLNDAVKQSVLAAPRSDTGDSRNNRRSPRWGHRRTALPAGDQGAGVRTHRPSYLNTSVPKYRGFAERSCASALKLLKAARSTNATMFMNPIASLRRRSCLIPTDNVTLAFSTTPVYSNASDAYIFTRRVSGTCDLVSDSAFIAHRTVRAICGLPAAGPSAFDAGSEAPIMPGIGEQTSVIDVVAHSDFCTGPSVSDTASALLTGSGTAASRTSDAAFIPCTHPCQCTRAGICVGRGLSVMAQTPGPASRRTPVSAAQLHLSSLQRLMAVIAARVNAVHYRGVSGPTRTS</sequence>
<gene>
    <name evidence="2" type="ORF">PHPALM_31440</name>
</gene>
<evidence type="ECO:0000256" key="1">
    <source>
        <dbReference type="SAM" id="MobiDB-lite"/>
    </source>
</evidence>
<protein>
    <submittedName>
        <fullName evidence="2">Uncharacterized protein</fullName>
    </submittedName>
</protein>
<dbReference type="Proteomes" id="UP000237271">
    <property type="component" value="Unassembled WGS sequence"/>
</dbReference>
<dbReference type="OrthoDB" id="128631at2759"/>
<accession>A0A2P4X2J7</accession>
<name>A0A2P4X2J7_9STRA</name>
<organism evidence="2 3">
    <name type="scientific">Phytophthora palmivora</name>
    <dbReference type="NCBI Taxonomy" id="4796"/>
    <lineage>
        <taxon>Eukaryota</taxon>
        <taxon>Sar</taxon>
        <taxon>Stramenopiles</taxon>
        <taxon>Oomycota</taxon>
        <taxon>Peronosporomycetes</taxon>
        <taxon>Peronosporales</taxon>
        <taxon>Peronosporaceae</taxon>
        <taxon>Phytophthora</taxon>
    </lineage>
</organism>
<dbReference type="AlphaFoldDB" id="A0A2P4X2J7"/>
<dbReference type="EMBL" id="NCKW01017025">
    <property type="protein sequence ID" value="POM59779.1"/>
    <property type="molecule type" value="Genomic_DNA"/>
</dbReference>
<feature type="region of interest" description="Disordered" evidence="1">
    <location>
        <begin position="193"/>
        <end position="233"/>
    </location>
</feature>
<evidence type="ECO:0000313" key="2">
    <source>
        <dbReference type="EMBL" id="POM59779.1"/>
    </source>
</evidence>